<evidence type="ECO:0000313" key="1">
    <source>
        <dbReference type="EMBL" id="RQD74495.1"/>
    </source>
</evidence>
<accession>A0A424YBM0</accession>
<comment type="caution">
    <text evidence="1">The sequence shown here is derived from an EMBL/GenBank/DDBJ whole genome shotgun (WGS) entry which is preliminary data.</text>
</comment>
<gene>
    <name evidence="1" type="ORF">D5R97_07775</name>
</gene>
<dbReference type="AlphaFoldDB" id="A0A424YBM0"/>
<sequence length="202" mass="23783">MYFLSLVIIPKCPVGEVENSVRKTLERNYFDSNGQHSLDKPVYTKALVTCDCQDKRGDDYARKEAEEKVGSFSWLKECFFQECPGSSPMEFFRDPRFLKWWKTYREALEEFFSRGMEGVSCSRCQNKDRLYMEVDLRSSLEWFTVGHRWHGVLKGKNQFYYPFAPPLVISYRHLWEGTLETLVLGTTAIKRDNYKEFILSSA</sequence>
<organism evidence="1 2">
    <name type="scientific">Candidatus Syntrophonatronum acetioxidans</name>
    <dbReference type="NCBI Taxonomy" id="1795816"/>
    <lineage>
        <taxon>Bacteria</taxon>
        <taxon>Bacillati</taxon>
        <taxon>Bacillota</taxon>
        <taxon>Clostridia</taxon>
        <taxon>Eubacteriales</taxon>
        <taxon>Syntrophomonadaceae</taxon>
        <taxon>Candidatus Syntrophonatronum</taxon>
    </lineage>
</organism>
<evidence type="ECO:0000313" key="2">
    <source>
        <dbReference type="Proteomes" id="UP000285138"/>
    </source>
</evidence>
<proteinExistence type="predicted"/>
<reference evidence="1 2" key="1">
    <citation type="submission" date="2018-08" db="EMBL/GenBank/DDBJ databases">
        <title>The metabolism and importance of syntrophic acetate oxidation coupled to methane or sulfide production in haloalkaline environments.</title>
        <authorList>
            <person name="Timmers P.H.A."/>
            <person name="Vavourakis C.D."/>
            <person name="Sorokin D.Y."/>
            <person name="Sinninghe Damste J.S."/>
            <person name="Muyzer G."/>
            <person name="Stams A.J.M."/>
            <person name="Plugge C.M."/>
        </authorList>
    </citation>
    <scope>NUCLEOTIDE SEQUENCE [LARGE SCALE GENOMIC DNA]</scope>
    <source>
        <strain evidence="1">MSAO_Bac1</strain>
    </source>
</reference>
<dbReference type="Proteomes" id="UP000285138">
    <property type="component" value="Unassembled WGS sequence"/>
</dbReference>
<dbReference type="EMBL" id="QZAA01000201">
    <property type="protein sequence ID" value="RQD74495.1"/>
    <property type="molecule type" value="Genomic_DNA"/>
</dbReference>
<protein>
    <submittedName>
        <fullName evidence="1">Uncharacterized protein</fullName>
    </submittedName>
</protein>
<name>A0A424YBM0_9FIRM</name>